<evidence type="ECO:0008006" key="3">
    <source>
        <dbReference type="Google" id="ProtNLM"/>
    </source>
</evidence>
<dbReference type="AlphaFoldDB" id="A0A6M3M286"/>
<proteinExistence type="predicted"/>
<reference evidence="1" key="1">
    <citation type="submission" date="2020-03" db="EMBL/GenBank/DDBJ databases">
        <title>The deep terrestrial virosphere.</title>
        <authorList>
            <person name="Holmfeldt K."/>
            <person name="Nilsson E."/>
            <person name="Simone D."/>
            <person name="Lopez-Fernandez M."/>
            <person name="Wu X."/>
            <person name="de Brujin I."/>
            <person name="Lundin D."/>
            <person name="Andersson A."/>
            <person name="Bertilsson S."/>
            <person name="Dopson M."/>
        </authorList>
    </citation>
    <scope>NUCLEOTIDE SEQUENCE</scope>
    <source>
        <strain evidence="1">MM171A00736</strain>
        <strain evidence="2">MM171B00508</strain>
    </source>
</reference>
<gene>
    <name evidence="1" type="ORF">MM171A00736_0010</name>
    <name evidence="2" type="ORF">MM171B00508_0011</name>
</gene>
<dbReference type="EMBL" id="MT143677">
    <property type="protein sequence ID" value="QJA99994.1"/>
    <property type="molecule type" value="Genomic_DNA"/>
</dbReference>
<name>A0A6M3M286_9ZZZZ</name>
<evidence type="ECO:0000313" key="1">
    <source>
        <dbReference type="EMBL" id="QJA99994.1"/>
    </source>
</evidence>
<sequence length="266" mass="31816">MVEHYKVTYCLNGWTWLWRQLLTSMITLKQKCGPDIIQNTIVFYGPPRFKEHIEWLKPRCDLRLKDEMPLHDEESLKRRKIFKTKFWGPMMKIHAYRLPYPEIAWIDADTIIRGDLEEIYSVGRREDYDIMISEWQGHTPGGWYTLAEDEGLVAGTLKMPGFTVFRNNAHNKLLKYYIPFLNRIFEGDLVPPVLNRLEIYAYNLTLLRLQEDGLRVHAMPPDWHQYAGGRYVQHLARKEIATWMEDRLFNPDLHRLKMRGEPEHDW</sequence>
<organism evidence="1">
    <name type="scientific">viral metagenome</name>
    <dbReference type="NCBI Taxonomy" id="1070528"/>
    <lineage>
        <taxon>unclassified sequences</taxon>
        <taxon>metagenomes</taxon>
        <taxon>organismal metagenomes</taxon>
    </lineage>
</organism>
<protein>
    <recommendedName>
        <fullName evidence="3">Glycosyltransferase</fullName>
    </recommendedName>
</protein>
<accession>A0A6M3M286</accession>
<evidence type="ECO:0000313" key="2">
    <source>
        <dbReference type="EMBL" id="QJB03996.1"/>
    </source>
</evidence>
<dbReference type="EMBL" id="MT143868">
    <property type="protein sequence ID" value="QJB03996.1"/>
    <property type="molecule type" value="Genomic_DNA"/>
</dbReference>
<dbReference type="InterPro" id="IPR029044">
    <property type="entry name" value="Nucleotide-diphossugar_trans"/>
</dbReference>
<dbReference type="SUPFAM" id="SSF53448">
    <property type="entry name" value="Nucleotide-diphospho-sugar transferases"/>
    <property type="match status" value="1"/>
</dbReference>